<dbReference type="InterPro" id="IPR009993">
    <property type="entry name" value="WecF"/>
</dbReference>
<gene>
    <name evidence="7" type="ORF">QEZ41_11290</name>
</gene>
<accession>A0ABT7SRR5</accession>
<dbReference type="Gene3D" id="3.40.50.2000">
    <property type="entry name" value="Glycogen Phosphorylase B"/>
    <property type="match status" value="1"/>
</dbReference>
<evidence type="ECO:0000256" key="1">
    <source>
        <dbReference type="ARBA" id="ARBA00022475"/>
    </source>
</evidence>
<evidence type="ECO:0000256" key="4">
    <source>
        <dbReference type="ARBA" id="ARBA00022679"/>
    </source>
</evidence>
<keyword evidence="2" id="KW-0997">Cell inner membrane</keyword>
<protein>
    <submittedName>
        <fullName evidence="7">TDP-N-acetylfucosamine:lipid II N-acetylfucosaminyltransferase</fullName>
        <ecNumber evidence="7">2.4.1.325</ecNumber>
    </submittedName>
</protein>
<dbReference type="Gene3D" id="3.90.550.10">
    <property type="entry name" value="Spore Coat Polysaccharide Biosynthesis Protein SpsA, Chain A"/>
    <property type="match status" value="4"/>
</dbReference>
<dbReference type="Proteomes" id="UP001241056">
    <property type="component" value="Unassembled WGS sequence"/>
</dbReference>
<name>A0ABT7SRR5_9GAMM</name>
<dbReference type="Pfam" id="PF00535">
    <property type="entry name" value="Glycos_transf_2"/>
    <property type="match status" value="3"/>
</dbReference>
<dbReference type="InterPro" id="IPR001173">
    <property type="entry name" value="Glyco_trans_2-like"/>
</dbReference>
<evidence type="ECO:0000313" key="8">
    <source>
        <dbReference type="Proteomes" id="UP001241056"/>
    </source>
</evidence>
<evidence type="ECO:0000256" key="5">
    <source>
        <dbReference type="ARBA" id="ARBA00023136"/>
    </source>
</evidence>
<feature type="domain" description="Glycosyltransferase 2-like" evidence="6">
    <location>
        <begin position="1200"/>
        <end position="1374"/>
    </location>
</feature>
<organism evidence="7 8">
    <name type="scientific">Thiopseudomonas acetoxidans</name>
    <dbReference type="NCBI Taxonomy" id="3041622"/>
    <lineage>
        <taxon>Bacteria</taxon>
        <taxon>Pseudomonadati</taxon>
        <taxon>Pseudomonadota</taxon>
        <taxon>Gammaproteobacteria</taxon>
        <taxon>Pseudomonadales</taxon>
        <taxon>Pseudomonadaceae</taxon>
        <taxon>Thiopseudomonas</taxon>
    </lineage>
</organism>
<dbReference type="SUPFAM" id="SSF53756">
    <property type="entry name" value="UDP-Glycosyltransferase/glycogen phosphorylase"/>
    <property type="match status" value="1"/>
</dbReference>
<dbReference type="SUPFAM" id="SSF53448">
    <property type="entry name" value="Nucleotide-diphospho-sugar transferases"/>
    <property type="match status" value="4"/>
</dbReference>
<reference evidence="7 8" key="1">
    <citation type="submission" date="2023-06" db="EMBL/GenBank/DDBJ databases">
        <title>Thiopseudomonas sp. CY1220 draft genome sequence.</title>
        <authorList>
            <person name="Zhao G."/>
            <person name="An M."/>
        </authorList>
    </citation>
    <scope>NUCLEOTIDE SEQUENCE [LARGE SCALE GENOMIC DNA]</scope>
    <source>
        <strain evidence="7 8">CY1220</strain>
    </source>
</reference>
<dbReference type="PANTHER" id="PTHR43685:SF2">
    <property type="entry name" value="GLYCOSYLTRANSFERASE 2-LIKE DOMAIN-CONTAINING PROTEIN"/>
    <property type="match status" value="1"/>
</dbReference>
<proteinExistence type="predicted"/>
<evidence type="ECO:0000313" key="7">
    <source>
        <dbReference type="EMBL" id="MDM7858846.1"/>
    </source>
</evidence>
<sequence>MHNKILHVMVLDKFLVPFIDFIDEHFGRENHHYVFIDIEEYSYGLTVGHKVEFLYTDEDVFITLLSYMQDAQKIILHGLWRNEIDLLLLQNPELFKKSYWAMWGGDFYFPERQSKNRHKTIQKIENFITYIDGDVEYVSENYFATGKIHESFFYPSNLYKEYDVPAKKNNTLNVQVGNSADPTNNHLEVLEKLLPFKREDIAIYVPLSYGNQEYALKIINIGKEWFGDKFKPITEFMSFDAYLNHLGTIDIAIFNHNRQQAMGTIITLLGLGKTVYIRSDTTPWSFFKEKNIVVGDVKIIKKLNLLDVYGNQEKIKQYFSVDNYVGQLKSIFNDTPSSCDYFNVNMLELENKKLKNKSERQTVCNSASVDKLLQRSLEESASIIEINRPFFSVVMPVYNRVDYVADSIRSLLSQAFTNFELIVVDDGSADGSVDIIRSFNDSRIVLVESSHIGAAASRNLGLAKSSGDFVIALDSDDVFLPGALERIAGTIKEFPTYDVYYGDLEIFYENDGSSSFTKYPDYASVDILPILIKGNCLPHASTAIRWELFKTYGGYNTAFVRCHDYQLWTRLAASAKFKKVDSVNYQWRIHGNNLSSTKSRFFEGKVVLDAFLRYPVSRLFPDLKDDSAGELESSLRVISILEGLGEYTLAIRQAYKLYSNGFDVSSRLEGLLEVAGSKYSPMFSVILTTFNRPELLEFALDSLSKQTLKDFEVVLVNDFGVPLEGLLSSYDIPITYIRQKKNLGVAAARNIGIKTSSGENIVFLDDDDFFRPDHLQTLADCLDDNPGAVVYSDACFIVEEVEGGNRKVLSEEVRYAHDNYSKYRLMVDNYIPVNTFSFPKRLFESIGEFDVSLKGLEDWDFLIRLANVSNFYHVSKQTVEVRMRTASADPERRSIQAHSFYPEIYQEIYRRYPSPNQFVKNERNKLLKRMGIDASGSHTADINIWLNSRHVENHRDHIKDLPASDINVYVLCCGNDISFVDTEKFSSETIEVSYLVSPEQYIENLVPAEKAVVKETTTIAECLVQQLEHSAAEWFVLLSPDDVLTSSGLLMAQIELSKNPNLSAISFDEIYRMEGGGLGAAFRPAGNLDYLLSFPAGMSRHWLFNRKALLEIGGFNPDLPDAFELDAILRLVNKGGLECIGHVSEPLVITPPPALANVDDERKAIEQHLRERGYEHAELHAPNPGRYQIRYNHPGQPIVSVVLAAGNNLSALQRCVEGLLGNTHYQNFEILFIQQPDSGTEVKEWLDGLAAMQEPKLRVFASRYKTLAEQRNQVQEHAIGDYLLFLSPDTAIVAQHWLDEMLNHAQRGEVGVVGAKLLTPGGEIAHAGYILGLEGPVGAPFVGDPMDAAGYMQRLQVDQNLSAVGGDCMMVLRELFVQVDGFADGELVDEYLSTDLCLRAREAGFLVVWTPHAQLMLDKEQTALPTAEQQDVMYEKWLPQLARDPAYNPNFSLSMPGGFKLADSQISWRPLDSIRPAPVALVHPADLMGCGHYRVMQPFLAMKGEGLLDGAISTGLMHVTDLERYNPDCIVLQRQIGDARLEAMQRMQKFSRAVKVYELDDYLPNLPLKSVHRKDMPKDILRSLRRGLSFVDRFVVSTHALAEAFSGLHGEIVVRENRLPLSWWGGLQTERRQGKKPRVGWAGGSSHTGDLELIADVVRDLADEVEWVFFGMCPEALKPYVHEFHGGVPIEQYPAKLASLNLDLGLAPLEINLFNECKSNLRQLEYGVCGIPIICTDIRPYREGQQAGLPVTLVKNRYKDWVDAIRMHINELDATARMGDELRAKVLAEWMLEGAHLKRWRDAWVGK</sequence>
<evidence type="ECO:0000259" key="6">
    <source>
        <dbReference type="Pfam" id="PF00535"/>
    </source>
</evidence>
<dbReference type="Pfam" id="PF07429">
    <property type="entry name" value="Glyco_transf_56"/>
    <property type="match status" value="1"/>
</dbReference>
<keyword evidence="4 7" id="KW-0808">Transferase</keyword>
<keyword evidence="5" id="KW-0472">Membrane</keyword>
<evidence type="ECO:0000256" key="2">
    <source>
        <dbReference type="ARBA" id="ARBA00022519"/>
    </source>
</evidence>
<dbReference type="CDD" id="cd00761">
    <property type="entry name" value="Glyco_tranf_GTA_type"/>
    <property type="match status" value="1"/>
</dbReference>
<dbReference type="GO" id="GO:0102031">
    <property type="term" value="F:4-acetamido-4,6-dideoxy-D-galactose transferase activity"/>
    <property type="evidence" value="ECO:0007669"/>
    <property type="project" value="UniProtKB-EC"/>
</dbReference>
<keyword evidence="1" id="KW-1003">Cell membrane</keyword>
<keyword evidence="3 7" id="KW-0328">Glycosyltransferase</keyword>
<feature type="domain" description="Glycosyltransferase 2-like" evidence="6">
    <location>
        <begin position="392"/>
        <end position="508"/>
    </location>
</feature>
<dbReference type="InterPro" id="IPR050834">
    <property type="entry name" value="Glycosyltransf_2"/>
</dbReference>
<comment type="caution">
    <text evidence="7">The sequence shown here is derived from an EMBL/GenBank/DDBJ whole genome shotgun (WGS) entry which is preliminary data.</text>
</comment>
<dbReference type="EMBL" id="JAUCDY010000017">
    <property type="protein sequence ID" value="MDM7858846.1"/>
    <property type="molecule type" value="Genomic_DNA"/>
</dbReference>
<dbReference type="InterPro" id="IPR029044">
    <property type="entry name" value="Nucleotide-diphossugar_trans"/>
</dbReference>
<feature type="domain" description="Glycosyltransferase 2-like" evidence="6">
    <location>
        <begin position="684"/>
        <end position="792"/>
    </location>
</feature>
<evidence type="ECO:0000256" key="3">
    <source>
        <dbReference type="ARBA" id="ARBA00022676"/>
    </source>
</evidence>
<dbReference type="PANTHER" id="PTHR43685">
    <property type="entry name" value="GLYCOSYLTRANSFERASE"/>
    <property type="match status" value="1"/>
</dbReference>
<dbReference type="EC" id="2.4.1.325" evidence="7"/>
<dbReference type="RefSeq" id="WP_289411696.1">
    <property type="nucleotide sequence ID" value="NZ_JAUCDY010000017.1"/>
</dbReference>
<keyword evidence="8" id="KW-1185">Reference proteome</keyword>